<evidence type="ECO:0000259" key="3">
    <source>
        <dbReference type="Pfam" id="PF01266"/>
    </source>
</evidence>
<comment type="similarity">
    <text evidence="1">Belongs to the DadA oxidoreductase family.</text>
</comment>
<evidence type="ECO:0000313" key="4">
    <source>
        <dbReference type="EMBL" id="MFD1509040.1"/>
    </source>
</evidence>
<evidence type="ECO:0000256" key="1">
    <source>
        <dbReference type="ARBA" id="ARBA00009410"/>
    </source>
</evidence>
<protein>
    <submittedName>
        <fullName evidence="4">NAD(P)/FAD-dependent oxidoreductase</fullName>
        <ecNumber evidence="4">1.-.-.-</ecNumber>
    </submittedName>
</protein>
<organism evidence="4 5">
    <name type="scientific">Lacimonas salitolerans</name>
    <dbReference type="NCBI Taxonomy" id="1323750"/>
    <lineage>
        <taxon>Bacteria</taxon>
        <taxon>Pseudomonadati</taxon>
        <taxon>Pseudomonadota</taxon>
        <taxon>Alphaproteobacteria</taxon>
        <taxon>Rhodobacterales</taxon>
        <taxon>Paracoccaceae</taxon>
        <taxon>Lacimonas</taxon>
    </lineage>
</organism>
<dbReference type="Proteomes" id="UP001597186">
    <property type="component" value="Unassembled WGS sequence"/>
</dbReference>
<evidence type="ECO:0000256" key="2">
    <source>
        <dbReference type="ARBA" id="ARBA00023002"/>
    </source>
</evidence>
<comment type="caution">
    <text evidence="4">The sequence shown here is derived from an EMBL/GenBank/DDBJ whole genome shotgun (WGS) entry which is preliminary data.</text>
</comment>
<dbReference type="Gene3D" id="3.30.9.10">
    <property type="entry name" value="D-Amino Acid Oxidase, subunit A, domain 2"/>
    <property type="match status" value="1"/>
</dbReference>
<dbReference type="GO" id="GO:0016491">
    <property type="term" value="F:oxidoreductase activity"/>
    <property type="evidence" value="ECO:0007669"/>
    <property type="project" value="UniProtKB-KW"/>
</dbReference>
<accession>A0ABW4ECI0</accession>
<dbReference type="EC" id="1.-.-.-" evidence="4"/>
<gene>
    <name evidence="4" type="ORF">ACFTOW_06465</name>
</gene>
<name>A0ABW4ECI0_9RHOB</name>
<dbReference type="Pfam" id="PF01266">
    <property type="entry name" value="DAO"/>
    <property type="match status" value="1"/>
</dbReference>
<dbReference type="RefSeq" id="WP_379914242.1">
    <property type="nucleotide sequence ID" value="NZ_JBHUDD010000043.1"/>
</dbReference>
<sequence>MSGFPFKVQTPPEHDGPLPEATDCVVIGGGVIGICAALYQARKGRRVVVLEKGRVAAEQSSRNWGWIRTQGRDVAEIPISLESRQLWRALDQACGGRLGIATVGVSYLARNQADMARYADWLKDAQGFDGLDSRLLDAGAVRAMLPGARGDWVGALHTASDMKGEPWQAVPELARLAVAEGVVIREGCAVRCLDMAAGRVAGVMTERGRIAAPDVVLAGGAWSALFLGNHGVSLPQLSVRATVLATESCPDVHGGGATDSRIAWRRRADGGYSVAPSTASEFFIGPEAFRHLRAFMPLLRAGGFEVSFRGLPPRGHPDAWGTARRWQPDQQTPFERMRVLNPSPRPARLEKARRRFADTFPGAGDPGMAAGWAGMIDTTPDVVPVVDHCADLPGLLVATGLCGHGFGIGPAFGRIVADMVAGEDAGHDMTRFRWGRFSDGSPIVPGPNL</sequence>
<feature type="domain" description="FAD dependent oxidoreductase" evidence="3">
    <location>
        <begin position="23"/>
        <end position="419"/>
    </location>
</feature>
<dbReference type="PANTHER" id="PTHR13847">
    <property type="entry name" value="SARCOSINE DEHYDROGENASE-RELATED"/>
    <property type="match status" value="1"/>
</dbReference>
<evidence type="ECO:0000313" key="5">
    <source>
        <dbReference type="Proteomes" id="UP001597186"/>
    </source>
</evidence>
<reference evidence="5" key="1">
    <citation type="journal article" date="2019" name="Int. J. Syst. Evol. Microbiol.">
        <title>The Global Catalogue of Microorganisms (GCM) 10K type strain sequencing project: providing services to taxonomists for standard genome sequencing and annotation.</title>
        <authorList>
            <consortium name="The Broad Institute Genomics Platform"/>
            <consortium name="The Broad Institute Genome Sequencing Center for Infectious Disease"/>
            <person name="Wu L."/>
            <person name="Ma J."/>
        </authorList>
    </citation>
    <scope>NUCLEOTIDE SEQUENCE [LARGE SCALE GENOMIC DNA]</scope>
    <source>
        <strain evidence="5">CGMCC 1.12477</strain>
    </source>
</reference>
<dbReference type="EMBL" id="JBHUDD010000043">
    <property type="protein sequence ID" value="MFD1509040.1"/>
    <property type="molecule type" value="Genomic_DNA"/>
</dbReference>
<keyword evidence="2 4" id="KW-0560">Oxidoreductase</keyword>
<dbReference type="InterPro" id="IPR036188">
    <property type="entry name" value="FAD/NAD-bd_sf"/>
</dbReference>
<dbReference type="Gene3D" id="3.50.50.60">
    <property type="entry name" value="FAD/NAD(P)-binding domain"/>
    <property type="match status" value="1"/>
</dbReference>
<proteinExistence type="inferred from homology"/>
<dbReference type="InterPro" id="IPR006076">
    <property type="entry name" value="FAD-dep_OxRdtase"/>
</dbReference>
<keyword evidence="5" id="KW-1185">Reference proteome</keyword>
<dbReference type="PANTHER" id="PTHR13847:SF280">
    <property type="entry name" value="D-AMINO ACID DEHYDROGENASE"/>
    <property type="match status" value="1"/>
</dbReference>
<dbReference type="SUPFAM" id="SSF51905">
    <property type="entry name" value="FAD/NAD(P)-binding domain"/>
    <property type="match status" value="1"/>
</dbReference>